<dbReference type="Proteomes" id="UP001558481">
    <property type="component" value="Unassembled WGS sequence"/>
</dbReference>
<organism evidence="3 4">
    <name type="scientific">Kocuria carniphila</name>
    <dbReference type="NCBI Taxonomy" id="262208"/>
    <lineage>
        <taxon>Bacteria</taxon>
        <taxon>Bacillati</taxon>
        <taxon>Actinomycetota</taxon>
        <taxon>Actinomycetes</taxon>
        <taxon>Micrococcales</taxon>
        <taxon>Micrococcaceae</taxon>
        <taxon>Kocuria</taxon>
    </lineage>
</organism>
<evidence type="ECO:0000256" key="1">
    <source>
        <dbReference type="SAM" id="MobiDB-lite"/>
    </source>
</evidence>
<proteinExistence type="predicted"/>
<feature type="compositionally biased region" description="Polar residues" evidence="1">
    <location>
        <begin position="1"/>
        <end position="14"/>
    </location>
</feature>
<dbReference type="PANTHER" id="PTHR46637:SF1">
    <property type="entry name" value="BLL5188 PROTEIN"/>
    <property type="match status" value="1"/>
</dbReference>
<dbReference type="InterPro" id="IPR052909">
    <property type="entry name" value="Transposase_6_like"/>
</dbReference>
<evidence type="ECO:0000313" key="3">
    <source>
        <dbReference type="EMBL" id="MEX3595172.1"/>
    </source>
</evidence>
<protein>
    <submittedName>
        <fullName evidence="3">Transposase</fullName>
    </submittedName>
</protein>
<feature type="domain" description="Insertion element IS402-like" evidence="2">
    <location>
        <begin position="211"/>
        <end position="284"/>
    </location>
</feature>
<dbReference type="Pfam" id="PF13340">
    <property type="entry name" value="DUF4096"/>
    <property type="match status" value="1"/>
</dbReference>
<keyword evidence="4" id="KW-1185">Reference proteome</keyword>
<dbReference type="RefSeq" id="WP_368629502.1">
    <property type="nucleotide sequence ID" value="NZ_JAYWLU010000010.1"/>
</dbReference>
<gene>
    <name evidence="3" type="ORF">VVR66_10650</name>
</gene>
<comment type="caution">
    <text evidence="3">The sequence shown here is derived from an EMBL/GenBank/DDBJ whole genome shotgun (WGS) entry which is preliminary data.</text>
</comment>
<dbReference type="InterPro" id="IPR025161">
    <property type="entry name" value="IS402-like_dom"/>
</dbReference>
<accession>A0ABV3V3S2</accession>
<name>A0ABV3V3S2_9MICC</name>
<feature type="region of interest" description="Disordered" evidence="1">
    <location>
        <begin position="1"/>
        <end position="20"/>
    </location>
</feature>
<dbReference type="EMBL" id="JAYWLU010000010">
    <property type="protein sequence ID" value="MEX3595172.1"/>
    <property type="molecule type" value="Genomic_DNA"/>
</dbReference>
<dbReference type="PANTHER" id="PTHR46637">
    <property type="entry name" value="TIS1421-TRANSPOSASE PROTEIN A"/>
    <property type="match status" value="1"/>
</dbReference>
<evidence type="ECO:0000259" key="2">
    <source>
        <dbReference type="Pfam" id="PF13340"/>
    </source>
</evidence>
<sequence length="295" mass="33461">MPDSQQIPDGSSTALPRVLHTPRSTALLSESWAQAEDAKRRERAGNDRQLTHEAYAAGEPCRACGRALLGEPVLDTDEAGLARIDADNAEFRAEHAACNMGVWRLENNRVEHCHLCCPFPPLSPAQRDELRQLLYPPSLHIDRSATWRVELTCQHVETLAGHSPRYVESTVQCTECAVIRGVVKAVRIDDQAKDGDDGSFAEGLQPDHQRLTDEQWSWIKHIVHTEEEPRRGRPRTDVRTIVDAALYKTRTGITWRELPTEFGSWQTALRRHRQLVESSQWDEITRTLAERDLPE</sequence>
<evidence type="ECO:0000313" key="4">
    <source>
        <dbReference type="Proteomes" id="UP001558481"/>
    </source>
</evidence>
<reference evidence="3 4" key="1">
    <citation type="journal article" date="2024" name="Fungal Genet. Biol.">
        <title>The porcine skin microbiome exhibits broad fungal antagonism.</title>
        <authorList>
            <person name="De La Cruz K.F."/>
            <person name="Townsend E.C."/>
            <person name="Alex Cheong J.Z."/>
            <person name="Salamzade R."/>
            <person name="Liu A."/>
            <person name="Sandstrom S."/>
            <person name="Davila E."/>
            <person name="Huang L."/>
            <person name="Xu K.H."/>
            <person name="Wu S.Y."/>
            <person name="Meudt J.J."/>
            <person name="Shanmuganayagam D."/>
            <person name="Gibson A.L.F."/>
            <person name="Kalan L.R."/>
        </authorList>
    </citation>
    <scope>NUCLEOTIDE SEQUENCE [LARGE SCALE GENOMIC DNA]</scope>
    <source>
        <strain evidence="3 4">LK2625</strain>
    </source>
</reference>